<dbReference type="PhylomeDB" id="R7QNZ1"/>
<dbReference type="Proteomes" id="UP000012073">
    <property type="component" value="Unassembled WGS sequence"/>
</dbReference>
<dbReference type="SUPFAM" id="SSF81901">
    <property type="entry name" value="HCP-like"/>
    <property type="match status" value="1"/>
</dbReference>
<keyword evidence="1" id="KW-0802">TPR repeat</keyword>
<dbReference type="SMART" id="SM00028">
    <property type="entry name" value="TPR"/>
    <property type="match status" value="10"/>
</dbReference>
<dbReference type="GeneID" id="17326729"/>
<evidence type="ECO:0000313" key="3">
    <source>
        <dbReference type="EMBL" id="CDF39100.1"/>
    </source>
</evidence>
<dbReference type="GO" id="GO:0006417">
    <property type="term" value="P:regulation of translation"/>
    <property type="evidence" value="ECO:0007669"/>
    <property type="project" value="TreeGrafter"/>
</dbReference>
<evidence type="ECO:0000256" key="1">
    <source>
        <dbReference type="PROSITE-ProRule" id="PRU00339"/>
    </source>
</evidence>
<dbReference type="InterPro" id="IPR011990">
    <property type="entry name" value="TPR-like_helical_dom_sf"/>
</dbReference>
<dbReference type="AlphaFoldDB" id="R7QNZ1"/>
<feature type="region of interest" description="Disordered" evidence="2">
    <location>
        <begin position="92"/>
        <end position="122"/>
    </location>
</feature>
<dbReference type="OMA" id="ATCANSD"/>
<feature type="compositionally biased region" description="Polar residues" evidence="2">
    <location>
        <begin position="96"/>
        <end position="108"/>
    </location>
</feature>
<protein>
    <submittedName>
        <fullName evidence="3">TPR repeat-containing protein</fullName>
    </submittedName>
</protein>
<sequence length="811" mass="90216">MLVKYEDKCTTSVPHMVDLLYEAVLACPKDVSLRLHLAKLEERRSGLAAARAVLKPVGAAPDDNILRAMAKLETDARDHEKARAYYRQAADAEALQSGNSSPYNTSAPVSPPKRKPTRKGKTVKSLHAWALMEARLGNLTAAREILEEAKAITEHDSAIWRAIGELEGRDRNFEKARTAFQNAIAIDPHDARLFLAWGKIEALAGDLDRAEMLIDRVANAGPKGTAPTLAPSQTQKMMPSGGGTSASRATANPKPSRFQNNINNNTNVALTPHLLADALRERAILAARNGQLDDSVTLLTRASQIEPDCATGWRLLASQQLRVKGIVSAREVYRTGLQRVAQSAKPKLLHWWGQDERSAGDIDAARERFRLATCANSDYMSAWMSWGLLEKSEGNIAEACDIFEQASKRAERDLVRSPFIFQAWGRVEELERGRAEYASQIFRRGTNLVPTSGPLWSAWGLLEERRGNIEKARELFAKSSTTDPTHGSAWHSWALLEARRCNYERASELFKKGNENDASNASLLASWAMMENKELGNISRSRDLFERAVTADPYFAPAWHAWGCLEMTAGSLEKAQQLFQKAIEVRPDDPSPWHTLGVLESEHRHDHKAAIKHWKRAIEVEPGHALSYQAWALLEGNKNGNLEEARRLFEYAMQEAKLKQADMAMLLQSWASLEEQHGEFDQARKLLRKGLEVDRRRAETWQSLALVEKARGNREVAKRLLADGVESTSPLSGAATLYVIWAKMEAEEGNIGEARDLFAAGVRVNPSNVKTWNAYAAAENKYGDASRAAEIKSTCGALFVRQDNANEDFKL</sequence>
<evidence type="ECO:0000256" key="2">
    <source>
        <dbReference type="SAM" id="MobiDB-lite"/>
    </source>
</evidence>
<dbReference type="SMART" id="SM00386">
    <property type="entry name" value="HAT"/>
    <property type="match status" value="13"/>
</dbReference>
<dbReference type="InterPro" id="IPR019734">
    <property type="entry name" value="TPR_rpt"/>
</dbReference>
<gene>
    <name evidence="3" type="ORF">CHC_T00008518001</name>
</gene>
<dbReference type="InterPro" id="IPR044624">
    <property type="entry name" value="Mbb1-like"/>
</dbReference>
<dbReference type="OrthoDB" id="541719at2759"/>
<dbReference type="PANTHER" id="PTHR44917">
    <property type="entry name" value="PROTEIN HIGH CHLOROPHYLL FLUORESCENT 107"/>
    <property type="match status" value="1"/>
</dbReference>
<dbReference type="RefSeq" id="XP_005719011.1">
    <property type="nucleotide sequence ID" value="XM_005718954.1"/>
</dbReference>
<keyword evidence="4" id="KW-1185">Reference proteome</keyword>
<feature type="compositionally biased region" description="Basic residues" evidence="2">
    <location>
        <begin position="112"/>
        <end position="122"/>
    </location>
</feature>
<reference evidence="4" key="1">
    <citation type="journal article" date="2013" name="Proc. Natl. Acad. Sci. U.S.A.">
        <title>Genome structure and metabolic features in the red seaweed Chondrus crispus shed light on evolution of the Archaeplastida.</title>
        <authorList>
            <person name="Collen J."/>
            <person name="Porcel B."/>
            <person name="Carre W."/>
            <person name="Ball S.G."/>
            <person name="Chaparro C."/>
            <person name="Tonon T."/>
            <person name="Barbeyron T."/>
            <person name="Michel G."/>
            <person name="Noel B."/>
            <person name="Valentin K."/>
            <person name="Elias M."/>
            <person name="Artiguenave F."/>
            <person name="Arun A."/>
            <person name="Aury J.M."/>
            <person name="Barbosa-Neto J.F."/>
            <person name="Bothwell J.H."/>
            <person name="Bouget F.Y."/>
            <person name="Brillet L."/>
            <person name="Cabello-Hurtado F."/>
            <person name="Capella-Gutierrez S."/>
            <person name="Charrier B."/>
            <person name="Cladiere L."/>
            <person name="Cock J.M."/>
            <person name="Coelho S.M."/>
            <person name="Colleoni C."/>
            <person name="Czjzek M."/>
            <person name="Da Silva C."/>
            <person name="Delage L."/>
            <person name="Denoeud F."/>
            <person name="Deschamps P."/>
            <person name="Dittami S.M."/>
            <person name="Gabaldon T."/>
            <person name="Gachon C.M."/>
            <person name="Groisillier A."/>
            <person name="Herve C."/>
            <person name="Jabbari K."/>
            <person name="Katinka M."/>
            <person name="Kloareg B."/>
            <person name="Kowalczyk N."/>
            <person name="Labadie K."/>
            <person name="Leblanc C."/>
            <person name="Lopez P.J."/>
            <person name="McLachlan D.H."/>
            <person name="Meslet-Cladiere L."/>
            <person name="Moustafa A."/>
            <person name="Nehr Z."/>
            <person name="Nyvall Collen P."/>
            <person name="Panaud O."/>
            <person name="Partensky F."/>
            <person name="Poulain J."/>
            <person name="Rensing S.A."/>
            <person name="Rousvoal S."/>
            <person name="Samson G."/>
            <person name="Symeonidi A."/>
            <person name="Weissenbach J."/>
            <person name="Zambounis A."/>
            <person name="Wincker P."/>
            <person name="Boyen C."/>
        </authorList>
    </citation>
    <scope>NUCLEOTIDE SEQUENCE [LARGE SCALE GENOMIC DNA]</scope>
    <source>
        <strain evidence="4">cv. Stackhouse</strain>
    </source>
</reference>
<proteinExistence type="predicted"/>
<dbReference type="Pfam" id="PF13181">
    <property type="entry name" value="TPR_8"/>
    <property type="match status" value="1"/>
</dbReference>
<dbReference type="InterPro" id="IPR003107">
    <property type="entry name" value="HAT"/>
</dbReference>
<dbReference type="SUPFAM" id="SSF48452">
    <property type="entry name" value="TPR-like"/>
    <property type="match status" value="3"/>
</dbReference>
<dbReference type="GO" id="GO:0006397">
    <property type="term" value="P:mRNA processing"/>
    <property type="evidence" value="ECO:0007669"/>
    <property type="project" value="InterPro"/>
</dbReference>
<dbReference type="GO" id="GO:0003729">
    <property type="term" value="F:mRNA binding"/>
    <property type="evidence" value="ECO:0007669"/>
    <property type="project" value="InterPro"/>
</dbReference>
<feature type="repeat" description="TPR" evidence="1">
    <location>
        <begin position="157"/>
        <end position="190"/>
    </location>
</feature>
<accession>R7QNZ1</accession>
<dbReference type="PROSITE" id="PS50005">
    <property type="entry name" value="TPR"/>
    <property type="match status" value="2"/>
</dbReference>
<evidence type="ECO:0000313" key="4">
    <source>
        <dbReference type="Proteomes" id="UP000012073"/>
    </source>
</evidence>
<feature type="region of interest" description="Disordered" evidence="2">
    <location>
        <begin position="221"/>
        <end position="252"/>
    </location>
</feature>
<dbReference type="PANTHER" id="PTHR44917:SF1">
    <property type="entry name" value="PROTEIN HIGH CHLOROPHYLL FLUORESCENT 107"/>
    <property type="match status" value="1"/>
</dbReference>
<dbReference type="Gramene" id="CDF39100">
    <property type="protein sequence ID" value="CDF39100"/>
    <property type="gene ID" value="CHC_T00008518001"/>
</dbReference>
<organism evidence="3 4">
    <name type="scientific">Chondrus crispus</name>
    <name type="common">Carrageen Irish moss</name>
    <name type="synonym">Polymorpha crispa</name>
    <dbReference type="NCBI Taxonomy" id="2769"/>
    <lineage>
        <taxon>Eukaryota</taxon>
        <taxon>Rhodophyta</taxon>
        <taxon>Florideophyceae</taxon>
        <taxon>Rhodymeniophycidae</taxon>
        <taxon>Gigartinales</taxon>
        <taxon>Gigartinaceae</taxon>
        <taxon>Chondrus</taxon>
    </lineage>
</organism>
<dbReference type="STRING" id="2769.R7QNZ1"/>
<dbReference type="Pfam" id="PF13432">
    <property type="entry name" value="TPR_16"/>
    <property type="match status" value="1"/>
</dbReference>
<dbReference type="KEGG" id="ccp:CHC_T00008518001"/>
<dbReference type="Gene3D" id="1.25.40.10">
    <property type="entry name" value="Tetratricopeptide repeat domain"/>
    <property type="match status" value="5"/>
</dbReference>
<name>R7QNZ1_CHOCR</name>
<feature type="repeat" description="TPR" evidence="1">
    <location>
        <begin position="556"/>
        <end position="589"/>
    </location>
</feature>
<dbReference type="EMBL" id="HG002000">
    <property type="protein sequence ID" value="CDF39100.1"/>
    <property type="molecule type" value="Genomic_DNA"/>
</dbReference>
<dbReference type="GO" id="GO:0003727">
    <property type="term" value="F:single-stranded RNA binding"/>
    <property type="evidence" value="ECO:0007669"/>
    <property type="project" value="TreeGrafter"/>
</dbReference>